<dbReference type="AlphaFoldDB" id="A0A1T4RA37"/>
<evidence type="ECO:0008006" key="3">
    <source>
        <dbReference type="Google" id="ProtNLM"/>
    </source>
</evidence>
<reference evidence="2" key="1">
    <citation type="submission" date="2017-02" db="EMBL/GenBank/DDBJ databases">
        <authorList>
            <person name="Varghese N."/>
            <person name="Submissions S."/>
        </authorList>
    </citation>
    <scope>NUCLEOTIDE SEQUENCE [LARGE SCALE GENOMIC DNA]</scope>
    <source>
        <strain evidence="2">USBA 369</strain>
    </source>
</reference>
<dbReference type="OrthoDB" id="7270972at2"/>
<protein>
    <recommendedName>
        <fullName evidence="3">GIY-YIG nuclease family protein</fullName>
    </recommendedName>
</protein>
<dbReference type="STRING" id="1365950.SAMN05428963_106131"/>
<keyword evidence="2" id="KW-1185">Reference proteome</keyword>
<dbReference type="CDD" id="cd10451">
    <property type="entry name" value="GIY-YIG_LuxR_like"/>
    <property type="match status" value="1"/>
</dbReference>
<organism evidence="1 2">
    <name type="scientific">Consotaella salsifontis</name>
    <dbReference type="NCBI Taxonomy" id="1365950"/>
    <lineage>
        <taxon>Bacteria</taxon>
        <taxon>Pseudomonadati</taxon>
        <taxon>Pseudomonadota</taxon>
        <taxon>Alphaproteobacteria</taxon>
        <taxon>Hyphomicrobiales</taxon>
        <taxon>Aurantimonadaceae</taxon>
        <taxon>Consotaella</taxon>
    </lineage>
</organism>
<dbReference type="InterPro" id="IPR035901">
    <property type="entry name" value="GIY-YIG_endonuc_sf"/>
</dbReference>
<sequence>MKSEERKAAVAEYKKRKVASGIFALRCSADGQIWVGRAPDVSKIENRLWFTLERGASINRTLQASWQQHGRKAFAIEIVEHLEEESDPYLRESVAKERLAFWRASLSASAF</sequence>
<evidence type="ECO:0000313" key="2">
    <source>
        <dbReference type="Proteomes" id="UP000190135"/>
    </source>
</evidence>
<name>A0A1T4RA37_9HYPH</name>
<evidence type="ECO:0000313" key="1">
    <source>
        <dbReference type="EMBL" id="SKA12481.1"/>
    </source>
</evidence>
<dbReference type="Proteomes" id="UP000190135">
    <property type="component" value="Unassembled WGS sequence"/>
</dbReference>
<dbReference type="EMBL" id="FUXL01000006">
    <property type="protein sequence ID" value="SKA12481.1"/>
    <property type="molecule type" value="Genomic_DNA"/>
</dbReference>
<gene>
    <name evidence="1" type="ORF">SAMN05428963_106131</name>
</gene>
<dbReference type="RefSeq" id="WP_078708498.1">
    <property type="nucleotide sequence ID" value="NZ_FUXL01000006.1"/>
</dbReference>
<dbReference type="Gene3D" id="3.40.1440.10">
    <property type="entry name" value="GIY-YIG endonuclease"/>
    <property type="match status" value="1"/>
</dbReference>
<proteinExistence type="predicted"/>
<accession>A0A1T4RA37</accession>